<keyword evidence="1" id="KW-1133">Transmembrane helix</keyword>
<evidence type="ECO:0000259" key="2">
    <source>
        <dbReference type="Pfam" id="PF02698"/>
    </source>
</evidence>
<evidence type="ECO:0000313" key="3">
    <source>
        <dbReference type="EMBL" id="RZI47060.1"/>
    </source>
</evidence>
<feature type="domain" description="DUF218" evidence="2">
    <location>
        <begin position="40"/>
        <end position="175"/>
    </location>
</feature>
<feature type="transmembrane region" description="Helical" evidence="1">
    <location>
        <begin position="6"/>
        <end position="26"/>
    </location>
</feature>
<name>A0A4Q7DKY4_9PROT</name>
<evidence type="ECO:0000256" key="1">
    <source>
        <dbReference type="SAM" id="Phobius"/>
    </source>
</evidence>
<accession>A0A4Q7DKY4</accession>
<keyword evidence="4" id="KW-1185">Reference proteome</keyword>
<organism evidence="3 4">
    <name type="scientific">Candidatus Finniella inopinata</name>
    <dbReference type="NCBI Taxonomy" id="1696036"/>
    <lineage>
        <taxon>Bacteria</taxon>
        <taxon>Pseudomonadati</taxon>
        <taxon>Pseudomonadota</taxon>
        <taxon>Alphaproteobacteria</taxon>
        <taxon>Holosporales</taxon>
        <taxon>Candidatus Paracaedibacteraceae</taxon>
        <taxon>Candidatus Finniella</taxon>
    </lineage>
</organism>
<dbReference type="Pfam" id="PF02698">
    <property type="entry name" value="DUF218"/>
    <property type="match status" value="1"/>
</dbReference>
<keyword evidence="1" id="KW-0472">Membrane</keyword>
<dbReference type="PANTHER" id="PTHR30336">
    <property type="entry name" value="INNER MEMBRANE PROTEIN, PROBABLE PERMEASE"/>
    <property type="match status" value="1"/>
</dbReference>
<dbReference type="GO" id="GO:0005886">
    <property type="term" value="C:plasma membrane"/>
    <property type="evidence" value="ECO:0007669"/>
    <property type="project" value="TreeGrafter"/>
</dbReference>
<dbReference type="RefSeq" id="WP_130153173.1">
    <property type="nucleotide sequence ID" value="NZ_SCFB01000001.1"/>
</dbReference>
<dbReference type="AlphaFoldDB" id="A0A4Q7DKY4"/>
<dbReference type="InterPro" id="IPR003848">
    <property type="entry name" value="DUF218"/>
</dbReference>
<protein>
    <submittedName>
        <fullName evidence="3">YdcF family protein</fullName>
    </submittedName>
</protein>
<comment type="caution">
    <text evidence="3">The sequence shown here is derived from an EMBL/GenBank/DDBJ whole genome shotgun (WGS) entry which is preliminary data.</text>
</comment>
<proteinExistence type="predicted"/>
<reference evidence="3 4" key="1">
    <citation type="submission" date="2018-10" db="EMBL/GenBank/DDBJ databases">
        <title>An updated phylogeny of the Alphaproteobacteria reveals that the parasitic Rickettsiales and Holosporales have independent origins.</title>
        <authorList>
            <person name="Munoz-Gomez S.A."/>
            <person name="Hess S."/>
            <person name="Burger G."/>
            <person name="Lang B.F."/>
            <person name="Susko E."/>
            <person name="Slamovits C.H."/>
            <person name="Roger A.J."/>
        </authorList>
    </citation>
    <scope>NUCLEOTIDE SEQUENCE [LARGE SCALE GENOMIC DNA]</scope>
    <source>
        <strain evidence="3">HOLO01</strain>
    </source>
</reference>
<dbReference type="OrthoDB" id="9812311at2"/>
<dbReference type="GO" id="GO:0000270">
    <property type="term" value="P:peptidoglycan metabolic process"/>
    <property type="evidence" value="ECO:0007669"/>
    <property type="project" value="TreeGrafter"/>
</dbReference>
<gene>
    <name evidence="3" type="ORF">EQU50_00280</name>
</gene>
<evidence type="ECO:0000313" key="4">
    <source>
        <dbReference type="Proteomes" id="UP000293550"/>
    </source>
</evidence>
<sequence>MTFKSWHFWGVGFLILWLGGFLVFVYNIPRTVSDTTTTTDGIVVLTGRKGRVQLGFQLVQQGLGRKLLISGVHPAVKMSALLNHQHVEALDSTAGTSAELGYQAKNTLGNAKEAALWVEQNHIQSLRLVTTNYHMIRSLLHFRYYLPASLIILPHPIMEKKAGNTETVILLIGEYHKFLRDYVKLKWFLRK</sequence>
<keyword evidence="1" id="KW-0812">Transmembrane</keyword>
<dbReference type="InterPro" id="IPR051599">
    <property type="entry name" value="Cell_Envelope_Assoc"/>
</dbReference>
<dbReference type="PANTHER" id="PTHR30336:SF4">
    <property type="entry name" value="ENVELOPE BIOGENESIS FACTOR ELYC"/>
    <property type="match status" value="1"/>
</dbReference>
<dbReference type="GO" id="GO:0043164">
    <property type="term" value="P:Gram-negative-bacterium-type cell wall biogenesis"/>
    <property type="evidence" value="ECO:0007669"/>
    <property type="project" value="TreeGrafter"/>
</dbReference>
<dbReference type="CDD" id="cd06259">
    <property type="entry name" value="YdcF-like"/>
    <property type="match status" value="1"/>
</dbReference>
<dbReference type="Proteomes" id="UP000293550">
    <property type="component" value="Unassembled WGS sequence"/>
</dbReference>
<dbReference type="EMBL" id="SCFB01000001">
    <property type="protein sequence ID" value="RZI47060.1"/>
    <property type="molecule type" value="Genomic_DNA"/>
</dbReference>